<dbReference type="Gramene" id="PHT78306">
    <property type="protein sequence ID" value="PHT78306"/>
    <property type="gene ID" value="T459_16358"/>
</dbReference>
<reference evidence="2 3" key="1">
    <citation type="journal article" date="2014" name="Nat. Genet.">
        <title>Genome sequence of the hot pepper provides insights into the evolution of pungency in Capsicum species.</title>
        <authorList>
            <person name="Kim S."/>
            <person name="Park M."/>
            <person name="Yeom S.I."/>
            <person name="Kim Y.M."/>
            <person name="Lee J.M."/>
            <person name="Lee H.A."/>
            <person name="Seo E."/>
            <person name="Choi J."/>
            <person name="Cheong K."/>
            <person name="Kim K.T."/>
            <person name="Jung K."/>
            <person name="Lee G.W."/>
            <person name="Oh S.K."/>
            <person name="Bae C."/>
            <person name="Kim S.B."/>
            <person name="Lee H.Y."/>
            <person name="Kim S.Y."/>
            <person name="Kim M.S."/>
            <person name="Kang B.C."/>
            <person name="Jo Y.D."/>
            <person name="Yang H.B."/>
            <person name="Jeong H.J."/>
            <person name="Kang W.H."/>
            <person name="Kwon J.K."/>
            <person name="Shin C."/>
            <person name="Lim J.Y."/>
            <person name="Park J.H."/>
            <person name="Huh J.H."/>
            <person name="Kim J.S."/>
            <person name="Kim B.D."/>
            <person name="Cohen O."/>
            <person name="Paran I."/>
            <person name="Suh M.C."/>
            <person name="Lee S.B."/>
            <person name="Kim Y.K."/>
            <person name="Shin Y."/>
            <person name="Noh S.J."/>
            <person name="Park J."/>
            <person name="Seo Y.S."/>
            <person name="Kwon S.Y."/>
            <person name="Kim H.A."/>
            <person name="Park J.M."/>
            <person name="Kim H.J."/>
            <person name="Choi S.B."/>
            <person name="Bosland P.W."/>
            <person name="Reeves G."/>
            <person name="Jo S.H."/>
            <person name="Lee B.W."/>
            <person name="Cho H.T."/>
            <person name="Choi H.S."/>
            <person name="Lee M.S."/>
            <person name="Yu Y."/>
            <person name="Do Choi Y."/>
            <person name="Park B.S."/>
            <person name="van Deynze A."/>
            <person name="Ashrafi H."/>
            <person name="Hill T."/>
            <person name="Kim W.T."/>
            <person name="Pai H.S."/>
            <person name="Ahn H.K."/>
            <person name="Yeam I."/>
            <person name="Giovannoni J.J."/>
            <person name="Rose J.K."/>
            <person name="Sorensen I."/>
            <person name="Lee S.J."/>
            <person name="Kim R.W."/>
            <person name="Choi I.Y."/>
            <person name="Choi B.S."/>
            <person name="Lim J.S."/>
            <person name="Lee Y.H."/>
            <person name="Choi D."/>
        </authorList>
    </citation>
    <scope>NUCLEOTIDE SEQUENCE [LARGE SCALE GENOMIC DNA]</scope>
    <source>
        <strain evidence="3">cv. CM334</strain>
    </source>
</reference>
<accession>A0A2G2Z8I4</accession>
<dbReference type="EMBL" id="AYRZ02000006">
    <property type="protein sequence ID" value="PHT78306.1"/>
    <property type="molecule type" value="Genomic_DNA"/>
</dbReference>
<keyword evidence="1" id="KW-1133">Transmembrane helix</keyword>
<protein>
    <submittedName>
        <fullName evidence="2">Uncharacterized protein</fullName>
    </submittedName>
</protein>
<evidence type="ECO:0000313" key="3">
    <source>
        <dbReference type="Proteomes" id="UP000222542"/>
    </source>
</evidence>
<proteinExistence type="predicted"/>
<dbReference type="AlphaFoldDB" id="A0A2G2Z8I4"/>
<feature type="transmembrane region" description="Helical" evidence="1">
    <location>
        <begin position="95"/>
        <end position="115"/>
    </location>
</feature>
<evidence type="ECO:0000256" key="1">
    <source>
        <dbReference type="SAM" id="Phobius"/>
    </source>
</evidence>
<gene>
    <name evidence="2" type="ORF">T459_16358</name>
</gene>
<keyword evidence="1" id="KW-0812">Transmembrane</keyword>
<dbReference type="Proteomes" id="UP000222542">
    <property type="component" value="Unassembled WGS sequence"/>
</dbReference>
<reference evidence="2 3" key="2">
    <citation type="journal article" date="2017" name="Genome Biol.">
        <title>New reference genome sequences of hot pepper reveal the massive evolution of plant disease-resistance genes by retroduplication.</title>
        <authorList>
            <person name="Kim S."/>
            <person name="Park J."/>
            <person name="Yeom S.I."/>
            <person name="Kim Y.M."/>
            <person name="Seo E."/>
            <person name="Kim K.T."/>
            <person name="Kim M.S."/>
            <person name="Lee J.M."/>
            <person name="Cheong K."/>
            <person name="Shin H.S."/>
            <person name="Kim S.B."/>
            <person name="Han K."/>
            <person name="Lee J."/>
            <person name="Park M."/>
            <person name="Lee H.A."/>
            <person name="Lee H.Y."/>
            <person name="Lee Y."/>
            <person name="Oh S."/>
            <person name="Lee J.H."/>
            <person name="Choi E."/>
            <person name="Choi E."/>
            <person name="Lee S.E."/>
            <person name="Jeon J."/>
            <person name="Kim H."/>
            <person name="Choi G."/>
            <person name="Song H."/>
            <person name="Lee J."/>
            <person name="Lee S.C."/>
            <person name="Kwon J.K."/>
            <person name="Lee H.Y."/>
            <person name="Koo N."/>
            <person name="Hong Y."/>
            <person name="Kim R.W."/>
            <person name="Kang W.H."/>
            <person name="Huh J.H."/>
            <person name="Kang B.C."/>
            <person name="Yang T.J."/>
            <person name="Lee Y.H."/>
            <person name="Bennetzen J.L."/>
            <person name="Choi D."/>
        </authorList>
    </citation>
    <scope>NUCLEOTIDE SEQUENCE [LARGE SCALE GENOMIC DNA]</scope>
    <source>
        <strain evidence="3">cv. CM334</strain>
    </source>
</reference>
<keyword evidence="1" id="KW-0472">Membrane</keyword>
<sequence length="187" mass="21159">MTRKAPKQTGTYQKQLGILASTYAVYELSGEIEFEYGKKGHRQLFTKPHPPRRLATLEICDKISEAEMIQLPTSDVTEKVLAFEHHSCMNWKKQLCFLNMHLICFLSTTGIQMFMKSLALNKTLENITYTKPGFSTNTVMPSIIDVIDVSDDLSADIKHYCFGSRNVTISTFILKILLMISLQLAAS</sequence>
<evidence type="ECO:0000313" key="2">
    <source>
        <dbReference type="EMBL" id="PHT78306.1"/>
    </source>
</evidence>
<organism evidence="2 3">
    <name type="scientific">Capsicum annuum</name>
    <name type="common">Capsicum pepper</name>
    <dbReference type="NCBI Taxonomy" id="4072"/>
    <lineage>
        <taxon>Eukaryota</taxon>
        <taxon>Viridiplantae</taxon>
        <taxon>Streptophyta</taxon>
        <taxon>Embryophyta</taxon>
        <taxon>Tracheophyta</taxon>
        <taxon>Spermatophyta</taxon>
        <taxon>Magnoliopsida</taxon>
        <taxon>eudicotyledons</taxon>
        <taxon>Gunneridae</taxon>
        <taxon>Pentapetalae</taxon>
        <taxon>asterids</taxon>
        <taxon>lamiids</taxon>
        <taxon>Solanales</taxon>
        <taxon>Solanaceae</taxon>
        <taxon>Solanoideae</taxon>
        <taxon>Capsiceae</taxon>
        <taxon>Capsicum</taxon>
    </lineage>
</organism>
<dbReference type="STRING" id="4072.A0A2G2Z8I4"/>
<keyword evidence="3" id="KW-1185">Reference proteome</keyword>
<name>A0A2G2Z8I4_CAPAN</name>
<comment type="caution">
    <text evidence="2">The sequence shown here is derived from an EMBL/GenBank/DDBJ whole genome shotgun (WGS) entry which is preliminary data.</text>
</comment>